<evidence type="ECO:0000313" key="2">
    <source>
        <dbReference type="Proteomes" id="UP001060085"/>
    </source>
</evidence>
<dbReference type="Proteomes" id="UP001060085">
    <property type="component" value="Linkage Group LG07"/>
</dbReference>
<name>A0ACC0A1M2_CATRO</name>
<proteinExistence type="predicted"/>
<evidence type="ECO:0000313" key="1">
    <source>
        <dbReference type="EMBL" id="KAI5653973.1"/>
    </source>
</evidence>
<comment type="caution">
    <text evidence="1">The sequence shown here is derived from an EMBL/GenBank/DDBJ whole genome shotgun (WGS) entry which is preliminary data.</text>
</comment>
<accession>A0ACC0A1M2</accession>
<protein>
    <submittedName>
        <fullName evidence="1">Uncharacterized protein</fullName>
    </submittedName>
</protein>
<sequence length="342" mass="39791">MTTRYLDEKEYKEAMNYILLNWDEVETNYTTELRTRYRSLLESDVQMRISEEFSTWFREEMLKPVNASNNEFLKCLSWGFIHRNEVSVILHVTVVYRLKESGELELVDICGRNSIVDENKEEVEWRLDEEEKEKEFQSESDSETSNIYSSGDLDTSSAAAILESSTHFYSFTKSSTTGTSTGMSSRAASLSSIRSLAPPSQGIVNFIGKCNWYTKLRKRYRWDLIHKRAIWDAWEKWASLCYKDLIYKQKKMGETFAQLELYVLVNYQKGQWVDTRRILGKELKANAECRHIEIGSPMPTDEQLMLRQPVAATWAMSTILAQNLQPSPRSDGEAVASCHWFY</sequence>
<reference evidence="2" key="1">
    <citation type="journal article" date="2023" name="Nat. Plants">
        <title>Single-cell RNA sequencing provides a high-resolution roadmap for understanding the multicellular compartmentation of specialized metabolism.</title>
        <authorList>
            <person name="Sun S."/>
            <person name="Shen X."/>
            <person name="Li Y."/>
            <person name="Li Y."/>
            <person name="Wang S."/>
            <person name="Li R."/>
            <person name="Zhang H."/>
            <person name="Shen G."/>
            <person name="Guo B."/>
            <person name="Wei J."/>
            <person name="Xu J."/>
            <person name="St-Pierre B."/>
            <person name="Chen S."/>
            <person name="Sun C."/>
        </authorList>
    </citation>
    <scope>NUCLEOTIDE SEQUENCE [LARGE SCALE GENOMIC DNA]</scope>
</reference>
<gene>
    <name evidence="1" type="ORF">M9H77_31160</name>
</gene>
<organism evidence="1 2">
    <name type="scientific">Catharanthus roseus</name>
    <name type="common">Madagascar periwinkle</name>
    <name type="synonym">Vinca rosea</name>
    <dbReference type="NCBI Taxonomy" id="4058"/>
    <lineage>
        <taxon>Eukaryota</taxon>
        <taxon>Viridiplantae</taxon>
        <taxon>Streptophyta</taxon>
        <taxon>Embryophyta</taxon>
        <taxon>Tracheophyta</taxon>
        <taxon>Spermatophyta</taxon>
        <taxon>Magnoliopsida</taxon>
        <taxon>eudicotyledons</taxon>
        <taxon>Gunneridae</taxon>
        <taxon>Pentapetalae</taxon>
        <taxon>asterids</taxon>
        <taxon>lamiids</taxon>
        <taxon>Gentianales</taxon>
        <taxon>Apocynaceae</taxon>
        <taxon>Rauvolfioideae</taxon>
        <taxon>Vinceae</taxon>
        <taxon>Catharanthinae</taxon>
        <taxon>Catharanthus</taxon>
    </lineage>
</organism>
<keyword evidence="2" id="KW-1185">Reference proteome</keyword>
<dbReference type="EMBL" id="CM044707">
    <property type="protein sequence ID" value="KAI5653973.1"/>
    <property type="molecule type" value="Genomic_DNA"/>
</dbReference>